<evidence type="ECO:0000313" key="2">
    <source>
        <dbReference type="EMBL" id="KYK56455.1"/>
    </source>
</evidence>
<dbReference type="InParanoid" id="A0A151GH73"/>
<accession>A0A151GH73</accession>
<protein>
    <submittedName>
        <fullName evidence="2">Uncharacterized protein</fullName>
    </submittedName>
</protein>
<comment type="caution">
    <text evidence="2">The sequence shown here is derived from an EMBL/GenBank/DDBJ whole genome shotgun (WGS) entry which is preliminary data.</text>
</comment>
<dbReference type="RefSeq" id="XP_040655807.1">
    <property type="nucleotide sequence ID" value="XM_040800774.1"/>
</dbReference>
<evidence type="ECO:0000313" key="3">
    <source>
        <dbReference type="Proteomes" id="UP000076580"/>
    </source>
</evidence>
<organism evidence="2 3">
    <name type="scientific">Drechmeria coniospora</name>
    <name type="common">Nematophagous fungus</name>
    <name type="synonym">Meria coniospora</name>
    <dbReference type="NCBI Taxonomy" id="98403"/>
    <lineage>
        <taxon>Eukaryota</taxon>
        <taxon>Fungi</taxon>
        <taxon>Dikarya</taxon>
        <taxon>Ascomycota</taxon>
        <taxon>Pezizomycotina</taxon>
        <taxon>Sordariomycetes</taxon>
        <taxon>Hypocreomycetidae</taxon>
        <taxon>Hypocreales</taxon>
        <taxon>Ophiocordycipitaceae</taxon>
        <taxon>Drechmeria</taxon>
    </lineage>
</organism>
<name>A0A151GH73_DRECN</name>
<dbReference type="EMBL" id="LAYC01000002">
    <property type="protein sequence ID" value="KYK56455.1"/>
    <property type="molecule type" value="Genomic_DNA"/>
</dbReference>
<sequence>MVERYRSDAHSSTSIAGIHHKDPKGLHVTLCYKDEGQATRGTHVASHGYVVDAQSLEFREATHAREKADGTMKSSGGLVWPPENELYAAPEIGYGHFPQDDESDH</sequence>
<proteinExistence type="predicted"/>
<reference evidence="2 3" key="1">
    <citation type="journal article" date="2016" name="Sci. Rep.">
        <title>Insights into Adaptations to a Near-Obligate Nematode Endoparasitic Lifestyle from the Finished Genome of Drechmeria coniospora.</title>
        <authorList>
            <person name="Zhang L."/>
            <person name="Zhou Z."/>
            <person name="Guo Q."/>
            <person name="Fokkens L."/>
            <person name="Miskei M."/>
            <person name="Pocsi I."/>
            <person name="Zhang W."/>
            <person name="Chen M."/>
            <person name="Wang L."/>
            <person name="Sun Y."/>
            <person name="Donzelli B.G."/>
            <person name="Gibson D.M."/>
            <person name="Nelson D.R."/>
            <person name="Luo J.G."/>
            <person name="Rep M."/>
            <person name="Liu H."/>
            <person name="Yang S."/>
            <person name="Wang J."/>
            <person name="Krasnoff S.B."/>
            <person name="Xu Y."/>
            <person name="Molnar I."/>
            <person name="Lin M."/>
        </authorList>
    </citation>
    <scope>NUCLEOTIDE SEQUENCE [LARGE SCALE GENOMIC DNA]</scope>
    <source>
        <strain evidence="2 3">ARSEF 6962</strain>
    </source>
</reference>
<keyword evidence="3" id="KW-1185">Reference proteome</keyword>
<feature type="region of interest" description="Disordered" evidence="1">
    <location>
        <begin position="1"/>
        <end position="20"/>
    </location>
</feature>
<evidence type="ECO:0000256" key="1">
    <source>
        <dbReference type="SAM" id="MobiDB-lite"/>
    </source>
</evidence>
<dbReference type="AlphaFoldDB" id="A0A151GH73"/>
<gene>
    <name evidence="2" type="ORF">DCS_03455</name>
</gene>
<dbReference type="Proteomes" id="UP000076580">
    <property type="component" value="Chromosome 02"/>
</dbReference>
<dbReference type="GeneID" id="63716098"/>